<reference evidence="2" key="1">
    <citation type="submission" date="2022-11" db="UniProtKB">
        <authorList>
            <consortium name="WormBaseParasite"/>
        </authorList>
    </citation>
    <scope>IDENTIFICATION</scope>
</reference>
<dbReference type="WBParaSite" id="ACRNAN_scaffold17255.g12129.t1">
    <property type="protein sequence ID" value="ACRNAN_scaffold17255.g12129.t1"/>
    <property type="gene ID" value="ACRNAN_scaffold17255.g12129"/>
</dbReference>
<sequence>MIYISGSKSLLYAETNDLLMYKSYIRRIKTPGSYFLKVYQFLRPDGWCLEVIIYMTEGERVRSEPSKICFKILDPEEYIVEKEKEEKIQS</sequence>
<name>A0A914D3L1_9BILA</name>
<evidence type="ECO:0000313" key="2">
    <source>
        <dbReference type="WBParaSite" id="ACRNAN_scaffold17255.g12129.t1"/>
    </source>
</evidence>
<keyword evidence="1" id="KW-1185">Reference proteome</keyword>
<evidence type="ECO:0000313" key="1">
    <source>
        <dbReference type="Proteomes" id="UP000887540"/>
    </source>
</evidence>
<accession>A0A914D3L1</accession>
<protein>
    <submittedName>
        <fullName evidence="2">Uncharacterized protein</fullName>
    </submittedName>
</protein>
<dbReference type="AlphaFoldDB" id="A0A914D3L1"/>
<proteinExistence type="predicted"/>
<dbReference type="Proteomes" id="UP000887540">
    <property type="component" value="Unplaced"/>
</dbReference>
<organism evidence="1 2">
    <name type="scientific">Acrobeloides nanus</name>
    <dbReference type="NCBI Taxonomy" id="290746"/>
    <lineage>
        <taxon>Eukaryota</taxon>
        <taxon>Metazoa</taxon>
        <taxon>Ecdysozoa</taxon>
        <taxon>Nematoda</taxon>
        <taxon>Chromadorea</taxon>
        <taxon>Rhabditida</taxon>
        <taxon>Tylenchina</taxon>
        <taxon>Cephalobomorpha</taxon>
        <taxon>Cephaloboidea</taxon>
        <taxon>Cephalobidae</taxon>
        <taxon>Acrobeloides</taxon>
    </lineage>
</organism>